<proteinExistence type="predicted"/>
<feature type="region of interest" description="Disordered" evidence="1">
    <location>
        <begin position="766"/>
        <end position="786"/>
    </location>
</feature>
<dbReference type="AlphaFoldDB" id="A0A378K0E3"/>
<sequence>MIAQHDSTLIPQESDSIALNEELNQLIAYIQLREKEFHEAEESFKPFILGTALNAIQKSLNSPTLQNIKTAHTTLDYLAEIIKIQSTIQSYLSELHNPLITKIVDSEFILLLNIATKALHESGELPLDHAWITFGRILKLHNQLTSGTTPSAKAADVKEALKTLSGILLSRELRQKIDEELNRFNSLKLEAFTEYNDLIEALNPIKERLIALNQEAQKEQVVDSIAMISVVLHQIDVKVALFMKRQLDNTIEQIQRNQWATVYNKQQWYFNILSPLNKVLNVFPLLEWSDEDKKNYINQLHAGYELCRDDDFLELLARCAKLFYSDKPEQLLPITQFITQSRDTVNSARSILKKKRVHFSEVEQTESSSSSKETATHTSKKPRLRDDDPTEHPQSLMESSFVNILSSVLKPEEPTSRKFTAAMLGALARAIWSIKDLDNSNKIIMDYDLIKRALRLCRDTEPRLLDHLNVQLGKLKERYARQLNDYEKFSVQHQNETGATETLTQDQFKHILSNLVSQIAIYIPPESMDCAIEQLVNKWMANLREAKFVSAQFIDQMENGIRGRTLSTKATSSSPSSSSSQTSGNRTFHSITSALISATPDELAIFLDTTKQKMADQPDYYLQYLTNPMHGKTPLHNALCNEQFHNQSNLIAYLNEIKALYGTNTQQFHSFLVCQTKSGFTFLHQIAALGSMDLLICFTDLLKKELGLEGYARALRIQTQNGFLPFCNSKVAHYQEINTFLETERRSTSTQRTPSAPDHHSFFRTSLEASSSTQQHIRGDYFSSSQ</sequence>
<reference evidence="3 5" key="2">
    <citation type="submission" date="2018-06" db="EMBL/GenBank/DDBJ databases">
        <authorList>
            <consortium name="Pathogen Informatics"/>
            <person name="Doyle S."/>
        </authorList>
    </citation>
    <scope>NUCLEOTIDE SEQUENCE [LARGE SCALE GENOMIC DNA]</scope>
    <source>
        <strain evidence="3 5">NCTC12239</strain>
    </source>
</reference>
<gene>
    <name evidence="2" type="ORF">Lmor_0616</name>
    <name evidence="3" type="ORF">NCTC12239_02040</name>
</gene>
<name>A0A378K0E3_9GAMM</name>
<accession>A0A378K0E3</accession>
<dbReference type="RefSeq" id="WP_028385007.1">
    <property type="nucleotide sequence ID" value="NZ_CAAAJG010000024.1"/>
</dbReference>
<feature type="region of interest" description="Disordered" evidence="1">
    <location>
        <begin position="565"/>
        <end position="586"/>
    </location>
</feature>
<dbReference type="EMBL" id="LNYN01000013">
    <property type="protein sequence ID" value="KTD37424.1"/>
    <property type="molecule type" value="Genomic_DNA"/>
</dbReference>
<feature type="region of interest" description="Disordered" evidence="1">
    <location>
        <begin position="362"/>
        <end position="396"/>
    </location>
</feature>
<evidence type="ECO:0000313" key="3">
    <source>
        <dbReference type="EMBL" id="STX63098.1"/>
    </source>
</evidence>
<feature type="compositionally biased region" description="Low complexity" evidence="1">
    <location>
        <begin position="565"/>
        <end position="583"/>
    </location>
</feature>
<dbReference type="Proteomes" id="UP000254040">
    <property type="component" value="Unassembled WGS sequence"/>
</dbReference>
<reference evidence="2 4" key="1">
    <citation type="submission" date="2015-11" db="EMBL/GenBank/DDBJ databases">
        <title>Genomic analysis of 38 Legionella species identifies large and diverse effector repertoires.</title>
        <authorList>
            <person name="Burstein D."/>
            <person name="Amaro F."/>
            <person name="Zusman T."/>
            <person name="Lifshitz Z."/>
            <person name="Cohen O."/>
            <person name="Gilbert J.A."/>
            <person name="Pupko T."/>
            <person name="Shuman H.A."/>
            <person name="Segal G."/>
        </authorList>
    </citation>
    <scope>NUCLEOTIDE SEQUENCE [LARGE SCALE GENOMIC DNA]</scope>
    <source>
        <strain evidence="2 4">ATCC 43877</strain>
    </source>
</reference>
<dbReference type="OrthoDB" id="9955825at2"/>
<evidence type="ECO:0000313" key="5">
    <source>
        <dbReference type="Proteomes" id="UP000254040"/>
    </source>
</evidence>
<keyword evidence="4" id="KW-1185">Reference proteome</keyword>
<protein>
    <submittedName>
        <fullName evidence="3">Uncharacterized protein</fullName>
    </submittedName>
</protein>
<feature type="compositionally biased region" description="Low complexity" evidence="1">
    <location>
        <begin position="365"/>
        <end position="377"/>
    </location>
</feature>
<evidence type="ECO:0000313" key="2">
    <source>
        <dbReference type="EMBL" id="KTD37424.1"/>
    </source>
</evidence>
<evidence type="ECO:0000256" key="1">
    <source>
        <dbReference type="SAM" id="MobiDB-lite"/>
    </source>
</evidence>
<organism evidence="3 5">
    <name type="scientific">Legionella moravica</name>
    <dbReference type="NCBI Taxonomy" id="39962"/>
    <lineage>
        <taxon>Bacteria</taxon>
        <taxon>Pseudomonadati</taxon>
        <taxon>Pseudomonadota</taxon>
        <taxon>Gammaproteobacteria</taxon>
        <taxon>Legionellales</taxon>
        <taxon>Legionellaceae</taxon>
        <taxon>Legionella</taxon>
    </lineage>
</organism>
<dbReference type="EMBL" id="UGOG01000001">
    <property type="protein sequence ID" value="STX63098.1"/>
    <property type="molecule type" value="Genomic_DNA"/>
</dbReference>
<dbReference type="Proteomes" id="UP000054985">
    <property type="component" value="Unassembled WGS sequence"/>
</dbReference>
<evidence type="ECO:0000313" key="4">
    <source>
        <dbReference type="Proteomes" id="UP000054985"/>
    </source>
</evidence>